<dbReference type="OrthoDB" id="9807797at2"/>
<dbReference type="InterPro" id="IPR044666">
    <property type="entry name" value="Cyclophilin_A-like"/>
</dbReference>
<dbReference type="BioCyc" id="PGIN431947:G1G2V-1550-MONOMER"/>
<comment type="similarity">
    <text evidence="2">Belongs to the cyclophilin-type PPIase family.</text>
</comment>
<dbReference type="PIRSF" id="PIRSF001467">
    <property type="entry name" value="Peptidylpro_ismrse"/>
    <property type="match status" value="1"/>
</dbReference>
<dbReference type="EC" id="5.2.1.8" evidence="3"/>
<evidence type="ECO:0000313" key="7">
    <source>
        <dbReference type="EMBL" id="BAG33883.1"/>
    </source>
</evidence>
<gene>
    <name evidence="7" type="ordered locus">PGN_1364</name>
</gene>
<dbReference type="Pfam" id="PF00160">
    <property type="entry name" value="Pro_isomerase"/>
    <property type="match status" value="1"/>
</dbReference>
<dbReference type="KEGG" id="pgn:PGN_1364"/>
<sequence length="234" mass="26701">MRRHTVININDNDMKRTLFILLVLVACCAAVAQTGEARRRVLIETSRGKMTVELFNETPIHRDNFISLVRSGAYRGVLFHRVINQFMVQSGNLLSKNAKPLEDLGNDTTTRTLPAEIDPSKHFHRWGALCAARQGDDVNPEKRSSATQFYIVTGRFFTDFDLERMAEEKKCTFSEEQKKAYMLQGGAPHLDGDYTVFGQLIEGEKTLSKIERQHTDERNRPLKDVVILNMTLLN</sequence>
<evidence type="ECO:0000256" key="1">
    <source>
        <dbReference type="ARBA" id="ARBA00002388"/>
    </source>
</evidence>
<dbReference type="InterPro" id="IPR024936">
    <property type="entry name" value="Cyclophilin-type_PPIase"/>
</dbReference>
<protein>
    <recommendedName>
        <fullName evidence="3">peptidylprolyl isomerase</fullName>
        <ecNumber evidence="3">5.2.1.8</ecNumber>
    </recommendedName>
</protein>
<organism evidence="7 8">
    <name type="scientific">Porphyromonas gingivalis (strain ATCC 33277 / DSM 20709 / CIP 103683 / JCM 12257 / NCTC 11834 / 2561)</name>
    <dbReference type="NCBI Taxonomy" id="431947"/>
    <lineage>
        <taxon>Bacteria</taxon>
        <taxon>Pseudomonadati</taxon>
        <taxon>Bacteroidota</taxon>
        <taxon>Bacteroidia</taxon>
        <taxon>Bacteroidales</taxon>
        <taxon>Porphyromonadaceae</taxon>
        <taxon>Porphyromonas</taxon>
    </lineage>
</organism>
<evidence type="ECO:0000256" key="3">
    <source>
        <dbReference type="ARBA" id="ARBA00013194"/>
    </source>
</evidence>
<dbReference type="PROSITE" id="PS51257">
    <property type="entry name" value="PROKAR_LIPOPROTEIN"/>
    <property type="match status" value="1"/>
</dbReference>
<dbReference type="EMBL" id="AP009380">
    <property type="protein sequence ID" value="BAG33883.1"/>
    <property type="molecule type" value="Genomic_DNA"/>
</dbReference>
<dbReference type="Gene3D" id="2.40.100.10">
    <property type="entry name" value="Cyclophilin-like"/>
    <property type="match status" value="1"/>
</dbReference>
<dbReference type="GO" id="GO:0003755">
    <property type="term" value="F:peptidyl-prolyl cis-trans isomerase activity"/>
    <property type="evidence" value="ECO:0007669"/>
    <property type="project" value="UniProtKB-KW"/>
</dbReference>
<name>B2RKI8_PORG3</name>
<dbReference type="InterPro" id="IPR029000">
    <property type="entry name" value="Cyclophilin-like_dom_sf"/>
</dbReference>
<evidence type="ECO:0000256" key="5">
    <source>
        <dbReference type="ARBA" id="ARBA00023235"/>
    </source>
</evidence>
<evidence type="ECO:0000313" key="8">
    <source>
        <dbReference type="Proteomes" id="UP000008842"/>
    </source>
</evidence>
<dbReference type="eggNOG" id="COG0652">
    <property type="taxonomic scope" value="Bacteria"/>
</dbReference>
<dbReference type="PROSITE" id="PS50072">
    <property type="entry name" value="CSA_PPIASE_2"/>
    <property type="match status" value="1"/>
</dbReference>
<evidence type="ECO:0000256" key="4">
    <source>
        <dbReference type="ARBA" id="ARBA00023110"/>
    </source>
</evidence>
<dbReference type="CDD" id="cd00317">
    <property type="entry name" value="cyclophilin"/>
    <property type="match status" value="1"/>
</dbReference>
<dbReference type="SUPFAM" id="SSF50891">
    <property type="entry name" value="Cyclophilin-like"/>
    <property type="match status" value="1"/>
</dbReference>
<dbReference type="InterPro" id="IPR002130">
    <property type="entry name" value="Cyclophilin-type_PPIase_dom"/>
</dbReference>
<accession>B2RKI8</accession>
<evidence type="ECO:0000256" key="2">
    <source>
        <dbReference type="ARBA" id="ARBA00007365"/>
    </source>
</evidence>
<dbReference type="Proteomes" id="UP000008842">
    <property type="component" value="Chromosome"/>
</dbReference>
<dbReference type="AlphaFoldDB" id="B2RKI8"/>
<comment type="function">
    <text evidence="1">PPIases accelerate the folding of proteins. It catalyzes the cis-trans isomerization of proline imidic peptide bonds in oligopeptides.</text>
</comment>
<dbReference type="PANTHER" id="PTHR45625:SF4">
    <property type="entry name" value="PEPTIDYLPROLYL ISOMERASE DOMAIN AND WD REPEAT-CONTAINING PROTEIN 1"/>
    <property type="match status" value="1"/>
</dbReference>
<dbReference type="PANTHER" id="PTHR45625">
    <property type="entry name" value="PEPTIDYL-PROLYL CIS-TRANS ISOMERASE-RELATED"/>
    <property type="match status" value="1"/>
</dbReference>
<keyword evidence="4" id="KW-0697">Rotamase</keyword>
<proteinExistence type="inferred from homology"/>
<reference evidence="7 8" key="1">
    <citation type="journal article" date="2008" name="DNA Res.">
        <title>Determination of the genome sequence of Porphyromonas gingivalis strain ATCC 33277 and genomic comparison with strain W83 revealed extensive genome rearrangements in P. gingivalis.</title>
        <authorList>
            <person name="Naito M."/>
            <person name="Hirakawa H."/>
            <person name="Yamashita A."/>
            <person name="Ohara N."/>
            <person name="Shoji M."/>
            <person name="Yukitake H."/>
            <person name="Nakayama K."/>
            <person name="Toh H."/>
            <person name="Yoshimura F."/>
            <person name="Kuhara S."/>
            <person name="Hattori M."/>
            <person name="Hayashi T."/>
            <person name="Nakayama K."/>
        </authorList>
    </citation>
    <scope>NUCLEOTIDE SEQUENCE [LARGE SCALE GENOMIC DNA]</scope>
    <source>
        <strain evidence="8">ATCC 33277 / DSM 20709 / CIP 103683 / JCM 12257 / NCTC 11834 / 2561</strain>
    </source>
</reference>
<evidence type="ECO:0000259" key="6">
    <source>
        <dbReference type="PROSITE" id="PS50072"/>
    </source>
</evidence>
<feature type="domain" description="PPIase cyclophilin-type" evidence="6">
    <location>
        <begin position="48"/>
        <end position="232"/>
    </location>
</feature>
<dbReference type="HOGENOM" id="CLU_012062_16_0_10"/>
<keyword evidence="5 7" id="KW-0413">Isomerase</keyword>